<comment type="caution">
    <text evidence="4">The sequence shown here is derived from an EMBL/GenBank/DDBJ whole genome shotgun (WGS) entry which is preliminary data.</text>
</comment>
<proteinExistence type="predicted"/>
<dbReference type="PATRIC" id="fig|1268237.3.peg.2221"/>
<keyword evidence="5" id="KW-1185">Reference proteome</keyword>
<keyword evidence="3" id="KW-0472">Membrane</keyword>
<feature type="coiled-coil region" evidence="1">
    <location>
        <begin position="65"/>
        <end position="117"/>
    </location>
</feature>
<dbReference type="OrthoDB" id="5739852at2"/>
<keyword evidence="1" id="KW-0175">Coiled coil</keyword>
<feature type="transmembrane region" description="Helical" evidence="3">
    <location>
        <begin position="33"/>
        <end position="52"/>
    </location>
</feature>
<keyword evidence="3" id="KW-1133">Transmembrane helix</keyword>
<dbReference type="GO" id="GO:0008168">
    <property type="term" value="F:methyltransferase activity"/>
    <property type="evidence" value="ECO:0007669"/>
    <property type="project" value="UniProtKB-KW"/>
</dbReference>
<protein>
    <submittedName>
        <fullName evidence="4">Uroporphyrin-III C-methyltransferase</fullName>
    </submittedName>
</protein>
<accession>N9V952</accession>
<dbReference type="Pfam" id="PF04375">
    <property type="entry name" value="HemX"/>
    <property type="match status" value="1"/>
</dbReference>
<sequence>MTEEQKQPVTAQEAPTETKHPAPSQTRGGRAGLVLGSVAIALTLGLTGWTYVHGHQRGVAQQAEMASLKSQLTSANGELSALKAALSQDQQGQQKNLQLLQSEMSSLQSRVLDLNEKRPNDWLLAESEYLVRMAGRKLWLEHDLVSAITMLANADERIKALGDPSLMPIRKAMAEDIAKLKALPTLDREGLTLKLAALSDQIDLLPMNAVAMPEAVSQADQAVSDKLDDWQSNLKKNWVHFTENFVTIRRRDGAVEALLSPQQEIYLRENLKTKLLQAQLAVYREQQDLYGDSLEKAQRWVKQYFNQEDSATRYVLAEIDKLKDERIQFNYPERLQTQALLEQVLNDRLQRLLAGH</sequence>
<evidence type="ECO:0000313" key="5">
    <source>
        <dbReference type="Proteomes" id="UP000023775"/>
    </source>
</evidence>
<feature type="region of interest" description="Disordered" evidence="2">
    <location>
        <begin position="1"/>
        <end position="30"/>
    </location>
</feature>
<gene>
    <name evidence="4" type="ORF">G114_11285</name>
</gene>
<dbReference type="PANTHER" id="PTHR38043">
    <property type="entry name" value="PROTEIN HEMX"/>
    <property type="match status" value="1"/>
</dbReference>
<evidence type="ECO:0000256" key="2">
    <source>
        <dbReference type="SAM" id="MobiDB-lite"/>
    </source>
</evidence>
<evidence type="ECO:0000256" key="1">
    <source>
        <dbReference type="SAM" id="Coils"/>
    </source>
</evidence>
<evidence type="ECO:0000313" key="4">
    <source>
        <dbReference type="EMBL" id="ENY71792.1"/>
    </source>
</evidence>
<dbReference type="eggNOG" id="COG2959">
    <property type="taxonomic scope" value="Bacteria"/>
</dbReference>
<reference evidence="4 5" key="1">
    <citation type="journal article" date="2013" name="Genome Announc.">
        <title>Draft Genome Sequence of the Aeromonas diversa Type Strain.</title>
        <authorList>
            <person name="Farfan M."/>
            <person name="Spataro N."/>
            <person name="Sanglas A."/>
            <person name="Albarral V."/>
            <person name="Loren J.G."/>
            <person name="Bosch E."/>
            <person name="Fuste M.C."/>
        </authorList>
    </citation>
    <scope>NUCLEOTIDE SEQUENCE [LARGE SCALE GENOMIC DNA]</scope>
    <source>
        <strain evidence="4 5">2478-85</strain>
    </source>
</reference>
<dbReference type="EMBL" id="APVG01000027">
    <property type="protein sequence ID" value="ENY71792.1"/>
    <property type="molecule type" value="Genomic_DNA"/>
</dbReference>
<keyword evidence="3" id="KW-0812">Transmembrane</keyword>
<keyword evidence="4" id="KW-0808">Transferase</keyword>
<dbReference type="AlphaFoldDB" id="N9V952"/>
<dbReference type="PANTHER" id="PTHR38043:SF1">
    <property type="entry name" value="PROTEIN HEMX"/>
    <property type="match status" value="1"/>
</dbReference>
<dbReference type="Proteomes" id="UP000023775">
    <property type="component" value="Unassembled WGS sequence"/>
</dbReference>
<dbReference type="RefSeq" id="WP_005353922.1">
    <property type="nucleotide sequence ID" value="NZ_APVG01000027.1"/>
</dbReference>
<evidence type="ECO:0000256" key="3">
    <source>
        <dbReference type="SAM" id="Phobius"/>
    </source>
</evidence>
<organism evidence="4 5">
    <name type="scientific">Aeromonas diversa CDC 2478-85</name>
    <dbReference type="NCBI Taxonomy" id="1268237"/>
    <lineage>
        <taxon>Bacteria</taxon>
        <taxon>Pseudomonadati</taxon>
        <taxon>Pseudomonadota</taxon>
        <taxon>Gammaproteobacteria</taxon>
        <taxon>Aeromonadales</taxon>
        <taxon>Aeromonadaceae</taxon>
        <taxon>Aeromonas</taxon>
    </lineage>
</organism>
<keyword evidence="4" id="KW-0489">Methyltransferase</keyword>
<dbReference type="InterPro" id="IPR007470">
    <property type="entry name" value="HemX"/>
</dbReference>
<name>N9V952_9GAMM</name>
<dbReference type="GO" id="GO:0032259">
    <property type="term" value="P:methylation"/>
    <property type="evidence" value="ECO:0007669"/>
    <property type="project" value="UniProtKB-KW"/>
</dbReference>